<sequence length="420" mass="47125">MTAVGDIRGTTTDRRAVISLLRRLRSGEGQANPLPVWAGLRALGDVVPAPWGGFFVTGFDACNQVLRGRNWLVPDFAWQQRQPDTRRWHAPATQEMTRTLSRLNAPAHTSQRRALGNLFDRRTLEVMEPQITAHVTRLLDRLDDELRTRGEADFAAVVGEQLPLHTVGRWLAVPEEHYPRILSFTHRQVHAQELLPTKSELAVSAKATLEMRAFFTRLISERRARPGDDVLSGWIRYWDAVHAGDRTAADQILYDLTMFVTIASLETTATLLANAVWLLTGEPARAERLRRHPEDLDDAIDEVLRYDPPIHLNSRVAADDTVLAGVPIARDTTVHVLYGAANHDPRRNPEPHVFDIRRRGGHLTFGGGAHYCLGAALARLEARVLLTELLRRFPALRPTGPPVYAPRMVFRRAASLKVTT</sequence>
<proteinExistence type="inferred from homology"/>
<evidence type="ECO:0000256" key="2">
    <source>
        <dbReference type="RuleBase" id="RU000461"/>
    </source>
</evidence>
<dbReference type="InterPro" id="IPR017972">
    <property type="entry name" value="Cyt_P450_CS"/>
</dbReference>
<keyword evidence="2" id="KW-0503">Monooxygenase</keyword>
<keyword evidence="2" id="KW-0479">Metal-binding</keyword>
<dbReference type="InterPro" id="IPR002397">
    <property type="entry name" value="Cyt_P450_B"/>
</dbReference>
<dbReference type="PANTHER" id="PTHR46696:SF4">
    <property type="entry name" value="BIOTIN BIOSYNTHESIS CYTOCHROME P450"/>
    <property type="match status" value="1"/>
</dbReference>
<evidence type="ECO:0000313" key="3">
    <source>
        <dbReference type="EMBL" id="OIK07301.1"/>
    </source>
</evidence>
<keyword evidence="2" id="KW-0408">Iron</keyword>
<dbReference type="RefSeq" id="WP_071379374.1">
    <property type="nucleotide sequence ID" value="NZ_MLYO01000011.1"/>
</dbReference>
<comment type="caution">
    <text evidence="3">The sequence shown here is derived from an EMBL/GenBank/DDBJ whole genome shotgun (WGS) entry which is preliminary data.</text>
</comment>
<dbReference type="GO" id="GO:0036199">
    <property type="term" value="F:cholest-4-en-3-one 26-monooxygenase activity"/>
    <property type="evidence" value="ECO:0007669"/>
    <property type="project" value="TreeGrafter"/>
</dbReference>
<name>A0A1S2QNX7_9ACTN</name>
<organism evidence="3 4">
    <name type="scientific">Streptomyces monashensis</name>
    <dbReference type="NCBI Taxonomy" id="1678012"/>
    <lineage>
        <taxon>Bacteria</taxon>
        <taxon>Bacillati</taxon>
        <taxon>Actinomycetota</taxon>
        <taxon>Actinomycetes</taxon>
        <taxon>Kitasatosporales</taxon>
        <taxon>Streptomycetaceae</taxon>
        <taxon>Streptomyces</taxon>
    </lineage>
</organism>
<keyword evidence="4" id="KW-1185">Reference proteome</keyword>
<dbReference type="GO" id="GO:0005506">
    <property type="term" value="F:iron ion binding"/>
    <property type="evidence" value="ECO:0007669"/>
    <property type="project" value="InterPro"/>
</dbReference>
<dbReference type="GO" id="GO:0006707">
    <property type="term" value="P:cholesterol catabolic process"/>
    <property type="evidence" value="ECO:0007669"/>
    <property type="project" value="TreeGrafter"/>
</dbReference>
<dbReference type="GO" id="GO:0020037">
    <property type="term" value="F:heme binding"/>
    <property type="evidence" value="ECO:0007669"/>
    <property type="project" value="InterPro"/>
</dbReference>
<dbReference type="PANTHER" id="PTHR46696">
    <property type="entry name" value="P450, PUTATIVE (EUROFUNG)-RELATED"/>
    <property type="match status" value="1"/>
</dbReference>
<dbReference type="GO" id="GO:0008395">
    <property type="term" value="F:steroid hydroxylase activity"/>
    <property type="evidence" value="ECO:0007669"/>
    <property type="project" value="TreeGrafter"/>
</dbReference>
<evidence type="ECO:0000313" key="4">
    <source>
        <dbReference type="Proteomes" id="UP000179642"/>
    </source>
</evidence>
<dbReference type="PROSITE" id="PS00086">
    <property type="entry name" value="CYTOCHROME_P450"/>
    <property type="match status" value="1"/>
</dbReference>
<dbReference type="Proteomes" id="UP000179642">
    <property type="component" value="Unassembled WGS sequence"/>
</dbReference>
<dbReference type="SUPFAM" id="SSF48264">
    <property type="entry name" value="Cytochrome P450"/>
    <property type="match status" value="1"/>
</dbReference>
<dbReference type="AlphaFoldDB" id="A0A1S2QNX7"/>
<keyword evidence="2" id="KW-0560">Oxidoreductase</keyword>
<dbReference type="InterPro" id="IPR001128">
    <property type="entry name" value="Cyt_P450"/>
</dbReference>
<dbReference type="PRINTS" id="PR00359">
    <property type="entry name" value="BP450"/>
</dbReference>
<evidence type="ECO:0000256" key="1">
    <source>
        <dbReference type="ARBA" id="ARBA00010617"/>
    </source>
</evidence>
<gene>
    <name evidence="3" type="ORF">BIV23_04310</name>
</gene>
<reference evidence="3 4" key="1">
    <citation type="submission" date="2016-10" db="EMBL/GenBank/DDBJ databases">
        <title>Genome sequence of Streptomyces sp. MUSC 1.</title>
        <authorList>
            <person name="Lee L.-H."/>
            <person name="Ser H.-L."/>
            <person name="Law J.W.-F."/>
        </authorList>
    </citation>
    <scope>NUCLEOTIDE SEQUENCE [LARGE SCALE GENOMIC DNA]</scope>
    <source>
        <strain evidence="3 4">MUSC 1</strain>
    </source>
</reference>
<dbReference type="EMBL" id="MLYO01000011">
    <property type="protein sequence ID" value="OIK07301.1"/>
    <property type="molecule type" value="Genomic_DNA"/>
</dbReference>
<comment type="similarity">
    <text evidence="1 2">Belongs to the cytochrome P450 family.</text>
</comment>
<accession>A0A1S2QNX7</accession>
<keyword evidence="2" id="KW-0349">Heme</keyword>
<dbReference type="Gene3D" id="1.10.630.10">
    <property type="entry name" value="Cytochrome P450"/>
    <property type="match status" value="1"/>
</dbReference>
<dbReference type="InterPro" id="IPR036396">
    <property type="entry name" value="Cyt_P450_sf"/>
</dbReference>
<protein>
    <submittedName>
        <fullName evidence="3">Cytochrome</fullName>
    </submittedName>
</protein>
<dbReference type="PRINTS" id="PR00385">
    <property type="entry name" value="P450"/>
</dbReference>
<dbReference type="Pfam" id="PF00067">
    <property type="entry name" value="p450"/>
    <property type="match status" value="1"/>
</dbReference>